<comment type="caution">
    <text evidence="1">The sequence shown here is derived from an EMBL/GenBank/DDBJ whole genome shotgun (WGS) entry which is preliminary data.</text>
</comment>
<keyword evidence="2" id="KW-1185">Reference proteome</keyword>
<dbReference type="EMBL" id="AOLV01000027">
    <property type="protein sequence ID" value="EPX84343.1"/>
    <property type="molecule type" value="Genomic_DNA"/>
</dbReference>
<evidence type="ECO:0000313" key="1">
    <source>
        <dbReference type="EMBL" id="EPX84343.1"/>
    </source>
</evidence>
<dbReference type="Proteomes" id="UP000015346">
    <property type="component" value="Unassembled WGS sequence"/>
</dbReference>
<dbReference type="HOGENOM" id="CLU_3257349_0_0_5"/>
<sequence length="42" mass="4534">MGGEVAELLETVTEAMRPNEEVQVSFDGDVETVKIKDIEGPA</sequence>
<protein>
    <submittedName>
        <fullName evidence="1">Uncharacterized protein</fullName>
    </submittedName>
</protein>
<gene>
    <name evidence="1" type="ORF">ruthe_02302</name>
</gene>
<reference evidence="1 2" key="1">
    <citation type="journal article" date="2013" name="Stand. Genomic Sci.">
        <title>Genome sequence of the reddish-pigmented Rubellimicrobium thermophilum type strain (DSM 16684(T)), a member of the Roseobacter clade.</title>
        <authorList>
            <person name="Fiebig A."/>
            <person name="Riedel T."/>
            <person name="Gronow S."/>
            <person name="Petersen J."/>
            <person name="Klenk H.P."/>
            <person name="Goker M."/>
        </authorList>
    </citation>
    <scope>NUCLEOTIDE SEQUENCE [LARGE SCALE GENOMIC DNA]</scope>
    <source>
        <strain evidence="1 2">DSM 16684</strain>
    </source>
</reference>
<organism evidence="1 2">
    <name type="scientific">Rubellimicrobium thermophilum DSM 16684</name>
    <dbReference type="NCBI Taxonomy" id="1123069"/>
    <lineage>
        <taxon>Bacteria</taxon>
        <taxon>Pseudomonadati</taxon>
        <taxon>Pseudomonadota</taxon>
        <taxon>Alphaproteobacteria</taxon>
        <taxon>Rhodobacterales</taxon>
        <taxon>Roseobacteraceae</taxon>
        <taxon>Rubellimicrobium</taxon>
    </lineage>
</organism>
<evidence type="ECO:0000313" key="2">
    <source>
        <dbReference type="Proteomes" id="UP000015346"/>
    </source>
</evidence>
<accession>S9QXH0</accession>
<name>S9QXH0_9RHOB</name>
<proteinExistence type="predicted"/>
<dbReference type="AlphaFoldDB" id="S9QXH0"/>